<keyword evidence="2" id="KW-1185">Reference proteome</keyword>
<dbReference type="RefSeq" id="WP_263845073.1">
    <property type="nucleotide sequence ID" value="NZ_JALIEB010000010.1"/>
</dbReference>
<comment type="caution">
    <text evidence="1">The sequence shown here is derived from an EMBL/GenBank/DDBJ whole genome shotgun (WGS) entry which is preliminary data.</text>
</comment>
<sequence>MSVIWPIETNRAVLRRRTRNCHERAEEAWFRGGEFGSRLSYEGWLAALCRAHSELGLPSARRLGDDQYIAIECGRCLALNEDLGTTGAVTGQAVQRTTSWAWGVQYALNGSALGASVLLKSGALQDGWPRAYLTQMQAFATSGALKRFFATLDALDLDIREAEAGAERVFSSLSEHSSEKVARSR</sequence>
<name>A0ABT3BHT4_9RHOB</name>
<dbReference type="EMBL" id="JALIEB010000010">
    <property type="protein sequence ID" value="MCV3272753.1"/>
    <property type="molecule type" value="Genomic_DNA"/>
</dbReference>
<evidence type="ECO:0000313" key="1">
    <source>
        <dbReference type="EMBL" id="MCV3272753.1"/>
    </source>
</evidence>
<evidence type="ECO:0000313" key="2">
    <source>
        <dbReference type="Proteomes" id="UP001208690"/>
    </source>
</evidence>
<dbReference type="Gene3D" id="1.20.910.10">
    <property type="entry name" value="Heme oxygenase-like"/>
    <property type="match status" value="1"/>
</dbReference>
<dbReference type="SUPFAM" id="SSF48613">
    <property type="entry name" value="Heme oxygenase-like"/>
    <property type="match status" value="1"/>
</dbReference>
<organism evidence="1 2">
    <name type="scientific">Roseobacter sinensis</name>
    <dbReference type="NCBI Taxonomy" id="2931391"/>
    <lineage>
        <taxon>Bacteria</taxon>
        <taxon>Pseudomonadati</taxon>
        <taxon>Pseudomonadota</taxon>
        <taxon>Alphaproteobacteria</taxon>
        <taxon>Rhodobacterales</taxon>
        <taxon>Roseobacteraceae</taxon>
        <taxon>Roseobacter</taxon>
    </lineage>
</organism>
<evidence type="ECO:0008006" key="3">
    <source>
        <dbReference type="Google" id="ProtNLM"/>
    </source>
</evidence>
<gene>
    <name evidence="1" type="ORF">MUB52_15070</name>
</gene>
<proteinExistence type="predicted"/>
<dbReference type="InterPro" id="IPR016084">
    <property type="entry name" value="Haem_Oase-like_multi-hlx"/>
</dbReference>
<dbReference type="Proteomes" id="UP001208690">
    <property type="component" value="Unassembled WGS sequence"/>
</dbReference>
<reference evidence="1 2" key="1">
    <citation type="submission" date="2022-04" db="EMBL/GenBank/DDBJ databases">
        <title>Roseobacter sp. WL0113 is a bacterium isolated from neritic sediment.</title>
        <authorList>
            <person name="Wang L."/>
            <person name="He W."/>
            <person name="Zhang D.-F."/>
        </authorList>
    </citation>
    <scope>NUCLEOTIDE SEQUENCE [LARGE SCALE GENOMIC DNA]</scope>
    <source>
        <strain evidence="1 2">WL0113</strain>
    </source>
</reference>
<accession>A0ABT3BHT4</accession>
<protein>
    <recommendedName>
        <fullName evidence="3">Heme oxygenase</fullName>
    </recommendedName>
</protein>